<keyword evidence="6" id="KW-0436">Ligase</keyword>
<evidence type="ECO:0000256" key="5">
    <source>
        <dbReference type="RuleBase" id="RU361279"/>
    </source>
</evidence>
<dbReference type="GO" id="GO:0030272">
    <property type="term" value="F:5-formyltetrahydrofolate cyclo-ligase activity"/>
    <property type="evidence" value="ECO:0007669"/>
    <property type="project" value="UniProtKB-EC"/>
</dbReference>
<name>A0A399FYD0_UNCN2</name>
<evidence type="ECO:0000256" key="2">
    <source>
        <dbReference type="ARBA" id="ARBA00022741"/>
    </source>
</evidence>
<evidence type="ECO:0000256" key="3">
    <source>
        <dbReference type="ARBA" id="ARBA00022840"/>
    </source>
</evidence>
<dbReference type="SUPFAM" id="SSF100950">
    <property type="entry name" value="NagB/RpiA/CoA transferase-like"/>
    <property type="match status" value="1"/>
</dbReference>
<reference evidence="6 7" key="1">
    <citation type="submission" date="2018-08" db="EMBL/GenBank/DDBJ databases">
        <title>Draft genome of candidate division NPL-UPA2 bacterium Unc8 that adapted to ultra-basic serpentinizing groundwater.</title>
        <authorList>
            <person name="Ishii S."/>
            <person name="Suzuki S."/>
            <person name="Nealson K.H."/>
        </authorList>
    </citation>
    <scope>NUCLEOTIDE SEQUENCE [LARGE SCALE GENOMIC DNA]</scope>
    <source>
        <strain evidence="6">Unc8</strain>
    </source>
</reference>
<keyword evidence="5" id="KW-0460">Magnesium</keyword>
<comment type="similarity">
    <text evidence="1 5">Belongs to the 5-formyltetrahydrofolate cyclo-ligase family.</text>
</comment>
<dbReference type="InterPro" id="IPR024185">
    <property type="entry name" value="FTHF_cligase-like_sf"/>
</dbReference>
<dbReference type="Proteomes" id="UP000266287">
    <property type="component" value="Unassembled WGS sequence"/>
</dbReference>
<dbReference type="InterPro" id="IPR037171">
    <property type="entry name" value="NagB/RpiA_transferase-like"/>
</dbReference>
<dbReference type="Pfam" id="PF01812">
    <property type="entry name" value="5-FTHF_cyc-lig"/>
    <property type="match status" value="1"/>
</dbReference>
<protein>
    <recommendedName>
        <fullName evidence="5">5-formyltetrahydrofolate cyclo-ligase</fullName>
        <ecNumber evidence="5">6.3.3.2</ecNumber>
    </recommendedName>
</protein>
<evidence type="ECO:0000313" key="6">
    <source>
        <dbReference type="EMBL" id="RII00419.1"/>
    </source>
</evidence>
<dbReference type="NCBIfam" id="TIGR02727">
    <property type="entry name" value="MTHFS_bact"/>
    <property type="match status" value="1"/>
</dbReference>
<keyword evidence="2 4" id="KW-0547">Nucleotide-binding</keyword>
<dbReference type="GO" id="GO:0046872">
    <property type="term" value="F:metal ion binding"/>
    <property type="evidence" value="ECO:0007669"/>
    <property type="project" value="UniProtKB-KW"/>
</dbReference>
<sequence>MITINEKQKIRKKFLEERGHLSEVFVTENSAKIWERLSSLREFREAKTIMFYAAKENEVRTENMIKESIRMGKRVTVPVMMKERTLSPSLLTDYDAELTAKRFKILEPKEECLHFLPIEEIEVIIVPGVVFDRNRSRIGFGKGFYDNFLKEISSKTCAIGIAYQFQIVDKLPVEETDISIDIIVSENEVIISPTGI</sequence>
<dbReference type="GO" id="GO:0035999">
    <property type="term" value="P:tetrahydrofolate interconversion"/>
    <property type="evidence" value="ECO:0007669"/>
    <property type="project" value="TreeGrafter"/>
</dbReference>
<organism evidence="6 7">
    <name type="scientific">candidate division NPL-UPA2 bacterium Unc8</name>
    <dbReference type="NCBI Taxonomy" id="1980939"/>
    <lineage>
        <taxon>Bacteria</taxon>
    </lineage>
</organism>
<dbReference type="PANTHER" id="PTHR23407">
    <property type="entry name" value="ATPASE INHIBITOR/5-FORMYLTETRAHYDROFOLATE CYCLO-LIGASE"/>
    <property type="match status" value="1"/>
</dbReference>
<evidence type="ECO:0000313" key="7">
    <source>
        <dbReference type="Proteomes" id="UP000266287"/>
    </source>
</evidence>
<evidence type="ECO:0000256" key="4">
    <source>
        <dbReference type="PIRSR" id="PIRSR006806-1"/>
    </source>
</evidence>
<feature type="binding site" evidence="4">
    <location>
        <position position="58"/>
    </location>
    <ligand>
        <name>substrate</name>
    </ligand>
</feature>
<gene>
    <name evidence="6" type="ORF">B9J77_02750</name>
</gene>
<feature type="binding site" evidence="4">
    <location>
        <begin position="7"/>
        <end position="11"/>
    </location>
    <ligand>
        <name>ATP</name>
        <dbReference type="ChEBI" id="CHEBI:30616"/>
    </ligand>
</feature>
<proteinExistence type="inferred from homology"/>
<comment type="cofactor">
    <cofactor evidence="5">
        <name>Mg(2+)</name>
        <dbReference type="ChEBI" id="CHEBI:18420"/>
    </cofactor>
</comment>
<dbReference type="EC" id="6.3.3.2" evidence="5"/>
<dbReference type="Gene3D" id="3.40.50.10420">
    <property type="entry name" value="NagB/RpiA/CoA transferase-like"/>
    <property type="match status" value="1"/>
</dbReference>
<dbReference type="GO" id="GO:0009396">
    <property type="term" value="P:folic acid-containing compound biosynthetic process"/>
    <property type="evidence" value="ECO:0007669"/>
    <property type="project" value="TreeGrafter"/>
</dbReference>
<evidence type="ECO:0000256" key="1">
    <source>
        <dbReference type="ARBA" id="ARBA00010638"/>
    </source>
</evidence>
<comment type="caution">
    <text evidence="6">The sequence shown here is derived from an EMBL/GenBank/DDBJ whole genome shotgun (WGS) entry which is preliminary data.</text>
</comment>
<dbReference type="InterPro" id="IPR002698">
    <property type="entry name" value="FTHF_cligase"/>
</dbReference>
<keyword evidence="3 4" id="KW-0067">ATP-binding</keyword>
<dbReference type="AlphaFoldDB" id="A0A399FYD0"/>
<dbReference type="PIRSF" id="PIRSF006806">
    <property type="entry name" value="FTHF_cligase"/>
    <property type="match status" value="1"/>
</dbReference>
<dbReference type="EMBL" id="NDHY01000004">
    <property type="protein sequence ID" value="RII00419.1"/>
    <property type="molecule type" value="Genomic_DNA"/>
</dbReference>
<keyword evidence="5" id="KW-0479">Metal-binding</keyword>
<dbReference type="GO" id="GO:0005524">
    <property type="term" value="F:ATP binding"/>
    <property type="evidence" value="ECO:0007669"/>
    <property type="project" value="UniProtKB-KW"/>
</dbReference>
<accession>A0A399FYD0</accession>
<dbReference type="PANTHER" id="PTHR23407:SF1">
    <property type="entry name" value="5-FORMYLTETRAHYDROFOLATE CYCLO-LIGASE"/>
    <property type="match status" value="1"/>
</dbReference>
<comment type="catalytic activity">
    <reaction evidence="5">
        <text>(6S)-5-formyl-5,6,7,8-tetrahydrofolate + ATP = (6R)-5,10-methenyltetrahydrofolate + ADP + phosphate</text>
        <dbReference type="Rhea" id="RHEA:10488"/>
        <dbReference type="ChEBI" id="CHEBI:30616"/>
        <dbReference type="ChEBI" id="CHEBI:43474"/>
        <dbReference type="ChEBI" id="CHEBI:57455"/>
        <dbReference type="ChEBI" id="CHEBI:57457"/>
        <dbReference type="ChEBI" id="CHEBI:456216"/>
        <dbReference type="EC" id="6.3.3.2"/>
    </reaction>
</comment>
<feature type="binding site" evidence="4">
    <location>
        <begin position="137"/>
        <end position="145"/>
    </location>
    <ligand>
        <name>ATP</name>
        <dbReference type="ChEBI" id="CHEBI:30616"/>
    </ligand>
</feature>